<feature type="repeat" description="PPR" evidence="2">
    <location>
        <begin position="179"/>
        <end position="213"/>
    </location>
</feature>
<keyword evidence="1" id="KW-0677">Repeat</keyword>
<dbReference type="Pfam" id="PF13041">
    <property type="entry name" value="PPR_2"/>
    <property type="match status" value="4"/>
</dbReference>
<proteinExistence type="predicted"/>
<dbReference type="Gene3D" id="1.25.40.10">
    <property type="entry name" value="Tetratricopeptide repeat domain"/>
    <property type="match status" value="5"/>
</dbReference>
<accession>A0AAN8V1Y8</accession>
<feature type="repeat" description="PPR" evidence="2">
    <location>
        <begin position="382"/>
        <end position="416"/>
    </location>
</feature>
<dbReference type="PANTHER" id="PTHR47926:SF382">
    <property type="entry name" value="PENTACOTRIPEPTIDE-REPEAT REGION OF PRORP DOMAIN-CONTAINING PROTEIN"/>
    <property type="match status" value="1"/>
</dbReference>
<dbReference type="GO" id="GO:0003723">
    <property type="term" value="F:RNA binding"/>
    <property type="evidence" value="ECO:0007669"/>
    <property type="project" value="InterPro"/>
</dbReference>
<organism evidence="3 4">
    <name type="scientific">Dillenia turbinata</name>
    <dbReference type="NCBI Taxonomy" id="194707"/>
    <lineage>
        <taxon>Eukaryota</taxon>
        <taxon>Viridiplantae</taxon>
        <taxon>Streptophyta</taxon>
        <taxon>Embryophyta</taxon>
        <taxon>Tracheophyta</taxon>
        <taxon>Spermatophyta</taxon>
        <taxon>Magnoliopsida</taxon>
        <taxon>eudicotyledons</taxon>
        <taxon>Gunneridae</taxon>
        <taxon>Pentapetalae</taxon>
        <taxon>Dilleniales</taxon>
        <taxon>Dilleniaceae</taxon>
        <taxon>Dillenia</taxon>
    </lineage>
</organism>
<dbReference type="FunFam" id="1.25.40.10:FF:000381">
    <property type="entry name" value="Pentatricopeptide repeat-containing protein"/>
    <property type="match status" value="1"/>
</dbReference>
<evidence type="ECO:0000256" key="1">
    <source>
        <dbReference type="ARBA" id="ARBA00022737"/>
    </source>
</evidence>
<dbReference type="InterPro" id="IPR002885">
    <property type="entry name" value="PPR_rpt"/>
</dbReference>
<dbReference type="NCBIfam" id="TIGR00756">
    <property type="entry name" value="PPR"/>
    <property type="match status" value="6"/>
</dbReference>
<evidence type="ECO:0000313" key="4">
    <source>
        <dbReference type="Proteomes" id="UP001370490"/>
    </source>
</evidence>
<dbReference type="Proteomes" id="UP001370490">
    <property type="component" value="Unassembled WGS sequence"/>
</dbReference>
<evidence type="ECO:0000256" key="2">
    <source>
        <dbReference type="PROSITE-ProRule" id="PRU00708"/>
    </source>
</evidence>
<dbReference type="PANTHER" id="PTHR47926">
    <property type="entry name" value="PENTATRICOPEPTIDE REPEAT-CONTAINING PROTEIN"/>
    <property type="match status" value="1"/>
</dbReference>
<dbReference type="GO" id="GO:0009451">
    <property type="term" value="P:RNA modification"/>
    <property type="evidence" value="ECO:0007669"/>
    <property type="project" value="InterPro"/>
</dbReference>
<feature type="repeat" description="PPR" evidence="2">
    <location>
        <begin position="280"/>
        <end position="314"/>
    </location>
</feature>
<feature type="repeat" description="PPR" evidence="2">
    <location>
        <begin position="214"/>
        <end position="248"/>
    </location>
</feature>
<comment type="caution">
    <text evidence="3">The sequence shown here is derived from an EMBL/GenBank/DDBJ whole genome shotgun (WGS) entry which is preliminary data.</text>
</comment>
<gene>
    <name evidence="3" type="ORF">RJ641_008727</name>
</gene>
<protein>
    <submittedName>
        <fullName evidence="3">Pentatricopeptide repeat</fullName>
    </submittedName>
</protein>
<feature type="repeat" description="PPR" evidence="2">
    <location>
        <begin position="601"/>
        <end position="635"/>
    </location>
</feature>
<dbReference type="AlphaFoldDB" id="A0AAN8V1Y8"/>
<feature type="repeat" description="PPR" evidence="2">
    <location>
        <begin position="504"/>
        <end position="538"/>
    </location>
</feature>
<evidence type="ECO:0000313" key="3">
    <source>
        <dbReference type="EMBL" id="KAK6927008.1"/>
    </source>
</evidence>
<feature type="repeat" description="PPR" evidence="2">
    <location>
        <begin position="566"/>
        <end position="600"/>
    </location>
</feature>
<name>A0AAN8V1Y8_9MAGN</name>
<dbReference type="Pfam" id="PF01535">
    <property type="entry name" value="PPR"/>
    <property type="match status" value="4"/>
</dbReference>
<reference evidence="3 4" key="1">
    <citation type="submission" date="2023-12" db="EMBL/GenBank/DDBJ databases">
        <title>A high-quality genome assembly for Dillenia turbinata (Dilleniales).</title>
        <authorList>
            <person name="Chanderbali A."/>
        </authorList>
    </citation>
    <scope>NUCLEOTIDE SEQUENCE [LARGE SCALE GENOMIC DNA]</scope>
    <source>
        <strain evidence="3">LSX21</strain>
        <tissue evidence="3">Leaf</tissue>
    </source>
</reference>
<keyword evidence="4" id="KW-1185">Reference proteome</keyword>
<dbReference type="PROSITE" id="PS51375">
    <property type="entry name" value="PPR"/>
    <property type="match status" value="7"/>
</dbReference>
<sequence>MALGFRFVNSHSHPFSCSVKDRIHLPQFTIPLLPAGMACQLHSRMQKRNPTAVDEAVNLNNASLLLDKIPEKRVSSTKDSLFAENIEFPEQGTRDTGDLTVIDPPGNVLLLPDRQHVIGALLFCGGMESLELGRIWHALIIKTGLAGDQFVVATLVGMYAKCEKMDDALMVLDKMSCVNVVSCNSLISGYSRNGLLDQALRFFVRMESMLIEPNQYTYSILLSLCEKCSAIKEGHQLHAWILKRGYLPHIAVGNALLTMYCNCGMMKKAKVLFETLPQRNLITWTAFINGSYRNGDFEEALRQFQLMRESGIEPNEYTFTVVLASCASMQHFEGGCMIHAQVIKKRMDLDVHVGTAIIDMYSALGEMDDAQKQFRGMGRTASIVTWNALLAGFVHNELNDEAIKAFHKMVEDDIVRDEFTYSIMLKASSSLPSLSSCEQIHSRVIKANLNVNAHVGSSLVEAYAQCGNLEDADRIFSQISEPDVVECGQLSNARKLFDRIPKTHESRWIVLIGTLAHRGFHQVALEVFGEMQREGIRPSNALIFMYSKWGLVGKAENVFYAMIEKDLVALNALVSGYAQQGFVREALELVERMKAEGLKPNVVTWNTLVASFSQLGDESMVSELFQAMQVNGVKPDVASWT</sequence>
<dbReference type="FunFam" id="1.25.40.10:FF:000196">
    <property type="entry name" value="Pentatricopeptide repeat-containing protein At4g14850"/>
    <property type="match status" value="1"/>
</dbReference>
<dbReference type="EMBL" id="JBAMMX010000015">
    <property type="protein sequence ID" value="KAK6927008.1"/>
    <property type="molecule type" value="Genomic_DNA"/>
</dbReference>
<dbReference type="InterPro" id="IPR046960">
    <property type="entry name" value="PPR_At4g14850-like_plant"/>
</dbReference>
<dbReference type="InterPro" id="IPR011990">
    <property type="entry name" value="TPR-like_helical_dom_sf"/>
</dbReference>